<evidence type="ECO:0000256" key="1">
    <source>
        <dbReference type="SAM" id="MobiDB-lite"/>
    </source>
</evidence>
<feature type="compositionally biased region" description="Polar residues" evidence="1">
    <location>
        <begin position="839"/>
        <end position="861"/>
    </location>
</feature>
<accession>A0A5B9MA25</accession>
<evidence type="ECO:0000256" key="2">
    <source>
        <dbReference type="SAM" id="Phobius"/>
    </source>
</evidence>
<proteinExistence type="predicted"/>
<feature type="region of interest" description="Disordered" evidence="1">
    <location>
        <begin position="839"/>
        <end position="872"/>
    </location>
</feature>
<dbReference type="EMBL" id="CP036264">
    <property type="protein sequence ID" value="QEF97968.1"/>
    <property type="molecule type" value="Genomic_DNA"/>
</dbReference>
<protein>
    <submittedName>
        <fullName evidence="3">Uncharacterized protein</fullName>
    </submittedName>
</protein>
<evidence type="ECO:0000313" key="4">
    <source>
        <dbReference type="Proteomes" id="UP000321353"/>
    </source>
</evidence>
<dbReference type="AlphaFoldDB" id="A0A5B9MA25"/>
<keyword evidence="2" id="KW-0472">Membrane</keyword>
<evidence type="ECO:0000313" key="3">
    <source>
        <dbReference type="EMBL" id="QEF97968.1"/>
    </source>
</evidence>
<sequence>MIPTTMIPWNFSTGGFSIPARSTAVAAFSPLVCVVAISCAIVLPLAHSATVNAQDQAGVNATADQASDPAGIAVTVMPAGVQRFASGGWASLAVVGVNHTDQDAEEVVSVFVGDDPNLQFSTRVWIPAHSKRQSWLPIAIPPKAQIDENRVDLSMIRVTKTGDGESFTENINQMPVSKRSLMLVDDEINTGFFADPPGLVDTADGDTRRARLNRILNAGRDSVMTDPRELPIVSFLSNFLPPTHGALAELDQVVIAGDQLQSDSEGIRAVRHWIRRGGRAWIMLDLTSRSLVDDLLGDDSDHSVIDRVELNAFDLHTHDPIGGSAGTTETWTSEMPVQMLRVLTPSDDVVCHIDGWPVAFWKRVGDGEVLFTTLGGGGWVHPDQRVTVALSQLSRRFFEPRNPPQDFVGAMQPIVDDQIGYRIPSRSLAALVLGLNALVILVGGVWWTRQRRLERMAFLVPVSATLTTVIMLSIGSYHTTAIPSTVATSQVVQVRTATDEADVATIRAVYTQQSGDLGLISSDQVMTMPLEDTATSETRRISLEDDGTSRWIGPPQPPGVVRHLASDSILPLEQPIYVRGTFDADGFRGTLHGLDPSTCGDALVVASPAPMTAVRIESASVPGEITASTSDRLSPGQFIPGSLLTDQQRTRQAFLRGLFDSVQDDSPRNSLGDGPSLLLWTDPINVGVQFDRGFDQSGAALVSIPIQVDRPESGKQFQIPSTFIQTDTFYGAQGRTTLFNPRTGKWLPEMTKAAEAQLLFRFPAAVAAMSLDRVHVTMKVNAPSRTLFAKALIEGQPTSVFRRENATGVIDFTIDRRDALRLQDDGGLWLAVGVTESSEAQQRQQTVRPQADQTESDQSQPGQPPAIDPAERFVDNTTWQIDYVHLDAVATIRPDDLPSLVEESETGSQ</sequence>
<keyword evidence="2" id="KW-1133">Transmembrane helix</keyword>
<organism evidence="3 4">
    <name type="scientific">Stieleria maiorica</name>
    <dbReference type="NCBI Taxonomy" id="2795974"/>
    <lineage>
        <taxon>Bacteria</taxon>
        <taxon>Pseudomonadati</taxon>
        <taxon>Planctomycetota</taxon>
        <taxon>Planctomycetia</taxon>
        <taxon>Pirellulales</taxon>
        <taxon>Pirellulaceae</taxon>
        <taxon>Stieleria</taxon>
    </lineage>
</organism>
<dbReference type="Proteomes" id="UP000321353">
    <property type="component" value="Chromosome"/>
</dbReference>
<feature type="transmembrane region" description="Helical" evidence="2">
    <location>
        <begin position="458"/>
        <end position="477"/>
    </location>
</feature>
<keyword evidence="4" id="KW-1185">Reference proteome</keyword>
<keyword evidence="2" id="KW-0812">Transmembrane</keyword>
<gene>
    <name evidence="3" type="ORF">Mal15_20140</name>
</gene>
<feature type="transmembrane region" description="Helical" evidence="2">
    <location>
        <begin position="428"/>
        <end position="446"/>
    </location>
</feature>
<dbReference type="KEGG" id="smam:Mal15_20140"/>
<reference evidence="3 4" key="1">
    <citation type="submission" date="2019-02" db="EMBL/GenBank/DDBJ databases">
        <title>Planctomycetal bacteria perform biofilm scaping via a novel small molecule.</title>
        <authorList>
            <person name="Jeske O."/>
            <person name="Boedeker C."/>
            <person name="Wiegand S."/>
            <person name="Breitling P."/>
            <person name="Kallscheuer N."/>
            <person name="Jogler M."/>
            <person name="Rohde M."/>
            <person name="Petersen J."/>
            <person name="Medema M.H."/>
            <person name="Surup F."/>
            <person name="Jogler C."/>
        </authorList>
    </citation>
    <scope>NUCLEOTIDE SEQUENCE [LARGE SCALE GENOMIC DNA]</scope>
    <source>
        <strain evidence="3 4">Mal15</strain>
    </source>
</reference>
<name>A0A5B9MA25_9BACT</name>